<evidence type="ECO:0000313" key="3">
    <source>
        <dbReference type="Proteomes" id="UP000324897"/>
    </source>
</evidence>
<accession>A0A5J9SWB8</accession>
<protein>
    <submittedName>
        <fullName evidence="2">Uncharacterized protein</fullName>
    </submittedName>
</protein>
<comment type="caution">
    <text evidence="2">The sequence shown here is derived from an EMBL/GenBank/DDBJ whole genome shotgun (WGS) entry which is preliminary data.</text>
</comment>
<evidence type="ECO:0000313" key="2">
    <source>
        <dbReference type="EMBL" id="TVU03261.1"/>
    </source>
</evidence>
<keyword evidence="3" id="KW-1185">Reference proteome</keyword>
<dbReference type="Gramene" id="TVU03261">
    <property type="protein sequence ID" value="TVU03261"/>
    <property type="gene ID" value="EJB05_51204"/>
</dbReference>
<proteinExistence type="predicted"/>
<evidence type="ECO:0000256" key="1">
    <source>
        <dbReference type="SAM" id="MobiDB-lite"/>
    </source>
</evidence>
<dbReference type="EMBL" id="RWGY01000200">
    <property type="protein sequence ID" value="TVU03261.1"/>
    <property type="molecule type" value="Genomic_DNA"/>
</dbReference>
<dbReference type="PANTHER" id="PTHR46632">
    <property type="entry name" value="E3 UBIQUITIN-PROTEIN LIGASE SINA-LIKE 4"/>
    <property type="match status" value="1"/>
</dbReference>
<dbReference type="OrthoDB" id="4788989at2759"/>
<feature type="region of interest" description="Disordered" evidence="1">
    <location>
        <begin position="1"/>
        <end position="24"/>
    </location>
</feature>
<dbReference type="SUPFAM" id="SSF49599">
    <property type="entry name" value="TRAF domain-like"/>
    <property type="match status" value="1"/>
</dbReference>
<name>A0A5J9SWB8_9POAL</name>
<feature type="non-terminal residue" evidence="2">
    <location>
        <position position="1"/>
    </location>
</feature>
<dbReference type="PANTHER" id="PTHR46632:SF9">
    <property type="entry name" value="RING-TYPE E3 UBIQUITIN TRANSFERASE"/>
    <property type="match status" value="1"/>
</dbReference>
<dbReference type="AlphaFoldDB" id="A0A5J9SWB8"/>
<gene>
    <name evidence="2" type="ORF">EJB05_51204</name>
</gene>
<sequence>MAQQLKRGSAPGKGDHSGKRPRAPVVQDGVVSNEVVAEAEFILLCKAERAVVSMEAVEEPQISLKFSLSTFMCKACHLPLKPPIFKRFVYAVKLCTMFLDAVRDGPRRVRHLLGQPRPSVQPRRHLLPLPRAGLGRHGRQAAVPERGVRVPESGLLLLGRRPPRRVPVRACYCPEPDCGFVSSSAQLVEHFRGVHAWLVYPFSYPRPGKLAVPAPASRHILVGEGDDAVFLVFARSLGAATAVSLVRVTGTAAAAGQFWCKLMVEHPSSENGVTMFTTAVRNSDLKDGLPGLDDDMLLVVPPVLLHDTSSSDVPKLVIVIDKHRSATTPPLLMAPMRLQRLGDLLGT</sequence>
<organism evidence="2 3">
    <name type="scientific">Eragrostis curvula</name>
    <name type="common">weeping love grass</name>
    <dbReference type="NCBI Taxonomy" id="38414"/>
    <lineage>
        <taxon>Eukaryota</taxon>
        <taxon>Viridiplantae</taxon>
        <taxon>Streptophyta</taxon>
        <taxon>Embryophyta</taxon>
        <taxon>Tracheophyta</taxon>
        <taxon>Spermatophyta</taxon>
        <taxon>Magnoliopsida</taxon>
        <taxon>Liliopsida</taxon>
        <taxon>Poales</taxon>
        <taxon>Poaceae</taxon>
        <taxon>PACMAD clade</taxon>
        <taxon>Chloridoideae</taxon>
        <taxon>Eragrostideae</taxon>
        <taxon>Eragrostidinae</taxon>
        <taxon>Eragrostis</taxon>
    </lineage>
</organism>
<reference evidence="2 3" key="1">
    <citation type="journal article" date="2019" name="Sci. Rep.">
        <title>A high-quality genome of Eragrostis curvula grass provides insights into Poaceae evolution and supports new strategies to enhance forage quality.</title>
        <authorList>
            <person name="Carballo J."/>
            <person name="Santos B.A.C.M."/>
            <person name="Zappacosta D."/>
            <person name="Garbus I."/>
            <person name="Selva J.P."/>
            <person name="Gallo C.A."/>
            <person name="Diaz A."/>
            <person name="Albertini E."/>
            <person name="Caccamo M."/>
            <person name="Echenique V."/>
        </authorList>
    </citation>
    <scope>NUCLEOTIDE SEQUENCE [LARGE SCALE GENOMIC DNA]</scope>
    <source>
        <strain evidence="3">cv. Victoria</strain>
        <tissue evidence="2">Leaf</tissue>
    </source>
</reference>
<dbReference type="Proteomes" id="UP000324897">
    <property type="component" value="Unassembled WGS sequence"/>
</dbReference>
<dbReference type="InterPro" id="IPR044286">
    <property type="entry name" value="SINL_plant"/>
</dbReference>